<dbReference type="InterPro" id="IPR006530">
    <property type="entry name" value="YD"/>
</dbReference>
<evidence type="ECO:0000313" key="2">
    <source>
        <dbReference type="EMBL" id="NNJ26204.1"/>
    </source>
</evidence>
<dbReference type="Pfam" id="PF05593">
    <property type="entry name" value="RHS_repeat"/>
    <property type="match status" value="2"/>
</dbReference>
<comment type="caution">
    <text evidence="2">The sequence shown here is derived from an EMBL/GenBank/DDBJ whole genome shotgun (WGS) entry which is preliminary data.</text>
</comment>
<dbReference type="InterPro" id="IPR022385">
    <property type="entry name" value="Rhs_assc_core"/>
</dbReference>
<organism evidence="2 3">
    <name type="scientific">Alienimonas chondri</name>
    <dbReference type="NCBI Taxonomy" id="2681879"/>
    <lineage>
        <taxon>Bacteria</taxon>
        <taxon>Pseudomonadati</taxon>
        <taxon>Planctomycetota</taxon>
        <taxon>Planctomycetia</taxon>
        <taxon>Planctomycetales</taxon>
        <taxon>Planctomycetaceae</taxon>
        <taxon>Alienimonas</taxon>
    </lineage>
</organism>
<evidence type="ECO:0000313" key="3">
    <source>
        <dbReference type="Proteomes" id="UP000609651"/>
    </source>
</evidence>
<feature type="region of interest" description="Disordered" evidence="1">
    <location>
        <begin position="1415"/>
        <end position="1435"/>
    </location>
</feature>
<dbReference type="InterPro" id="IPR031325">
    <property type="entry name" value="RHS_repeat"/>
</dbReference>
<name>A0ABX1VDT0_9PLAN</name>
<dbReference type="InterPro" id="IPR050708">
    <property type="entry name" value="T6SS_VgrG/RHS"/>
</dbReference>
<gene>
    <name evidence="2" type="ORF">LzC2_22850</name>
</gene>
<evidence type="ECO:0008006" key="4">
    <source>
        <dbReference type="Google" id="ProtNLM"/>
    </source>
</evidence>
<dbReference type="Gene3D" id="2.180.10.10">
    <property type="entry name" value="RHS repeat-associated core"/>
    <property type="match status" value="2"/>
</dbReference>
<keyword evidence="3" id="KW-1185">Reference proteome</keyword>
<dbReference type="EMBL" id="WTPX01000066">
    <property type="protein sequence ID" value="NNJ26204.1"/>
    <property type="molecule type" value="Genomic_DNA"/>
</dbReference>
<sequence>MLRERDLSDGGIGHVRSYQNGKDGDFDRGQGWNWNVDSWPTIQVSTYQSSDLAMIGNGRAVWFRENPDGTYETLHGRRSVLTHDPIAGEYTLTGPNGTRLRFHDLDHADRAGGFLSTTSPGGRVTEVTDESGGDVRAIRRSDTTGGVTTTDELLYEYADAGPNFGQLLAVTSRRQVDAGPWKLISRAEYAYYGVGEDHGSLNDLKTVERFDHDGTAWQSLGLQYYRYWKTNAGAGLEHGLQYVLKTGSYDRLAAAVADPLTASNAVVAQYADHYFEYDGRRASKETVSGGSRTMTFAYHDNPTYFTAEPIAFNVWLRRTTETRSDGSQVVLYCNSSGQTMLRVEKDGADEWVRYNRFDDDGRVILKASPSAVSDYDELLDDLVGFNESTGAATHLRAADGLVSVTNYYAAPDAAAGLMQSSAVKRGTGGTPQLQQAMEYTSHTADGRTVRPVSKQTVYRGEDGADPVSTTHAYTFHPGTVQVASKTTTLPVVPTSEGGTGVAETTEAIFDANGFSTWNKDARGVISRRVYDLTTGAIVQSIEDVDVSLVTDEPAGWATPAGGGKHLVTDYEHDDRGRVTQTLGPVHAALVAGSAIDVRTASWTLYKDADFETVSAAGYRRVSDDADVLINPVSITKRDRNGNVVEEISAKATVGGPPQASDSYAQSDYVAWTTHAYTDCCKLASTRVYHTIPTSGEGVAGTNYDETTFGYDLRDRRDRVDSPGGTISISLFDTLGRTVASYVGTDDAGATATDPTGGGALGNDMVLLSENQYDDGLDGGDGNLTRVTAFVDDATTRVTRYEYDWRNRQVAMLGEEDSYSSVEYDNLGRTILTERRFGNAAGRLLAKSEILFNDRGQTYETKSYPVDPVAGVAGTPLVSKSWFDAGGNLLKSQSAGSNLFTLAEYDSLGRATTQYVGYEVGQTGLGSVSTATVLTQSETAFDDAGNVLTSTVRDRYDDVTGSGPLAGPTGAGPNARVSYSATWYDPIGRTLAAADYGTNAGSVLARPATVPAAADDVLVSSIAYDDAGRTAATVAPDGMETATEYDDLGRRTAVIENVDAGSTVADANRTTRFSYTADGQLKTLTAENAATGDQVTTYEYGTTLAESEIASSSLLRKTLYPDSTGPSDSVIYEYDRTGALTAVTDQNGTTHLFDYDALGRRTADRVETLGTGVDGAVRRVETAYDDRGLPERMTCFDAPYGGFHVNEVTREHDEWNRLTAEFQEHAGPVGASTPSVGYAYEDGAANTLRPTSLTYPNGRVLAYGYGTTGSTDDVADRVAKLTWDGTIVEEIDRLGSGAVAELRLPEPDVSRLFKLGGTDPETGDQYGATDRFGRETQTRWRTGSSTDVVSQDLGYDRASSRTFRRDNAAAAYAVDRDELYGHDALRRLQTLARGDLNPAGDAVSSENYAQGWTLDETGNWSGYEEGPTSASPTLEQTRTGNAVNEITAIAETAGPSWADPAYDASGNMTTVPQPGDPTATYAAVYDAWNRLVKLTDGATVVQENAYDARGYRIERIADGEARRYYHSAGWRVLEERIGTATLAERQFVWGVRYIDELVLRDRDEDGTGSLIERLYALQDANWNVVALVDEVGGLAERFGYAAYGEMQVLTPAFAARTGSDFDWETTYAGYRREPVGTYHMRFRVLHPQLGCWLTRDPIGYTDGSLGLYEYVRSMPTQGVDPTGLRIVKGIIMTPPREGQVVWIWVPDTWSGGSDQDACNITKTESGLTPYAVKPTKDEAMLIKSSKGNPSVEKNLVKLLQAKDDAWVVDNIPSVLDSQCARWGTDFYTKLLLDPSFTMKTKVEAPRWPVPGGPEHMVILCKVGDDTYGVDSGFLGGEDKLFNPHDLPKDIPNEAAADMYKYVSDFEGSP</sequence>
<dbReference type="PANTHER" id="PTHR32305:SF15">
    <property type="entry name" value="PROTEIN RHSA-RELATED"/>
    <property type="match status" value="1"/>
</dbReference>
<dbReference type="Proteomes" id="UP000609651">
    <property type="component" value="Unassembled WGS sequence"/>
</dbReference>
<dbReference type="NCBIfam" id="TIGR01643">
    <property type="entry name" value="YD_repeat_2x"/>
    <property type="match status" value="2"/>
</dbReference>
<evidence type="ECO:0000256" key="1">
    <source>
        <dbReference type="SAM" id="MobiDB-lite"/>
    </source>
</evidence>
<reference evidence="2 3" key="1">
    <citation type="journal article" date="2020" name="Syst. Appl. Microbiol.">
        <title>Alienimonas chondri sp. nov., a novel planctomycete isolated from the biofilm of the red alga Chondrus crispus.</title>
        <authorList>
            <person name="Vitorino I."/>
            <person name="Albuquerque L."/>
            <person name="Wiegand S."/>
            <person name="Kallscheuer N."/>
            <person name="da Costa M.S."/>
            <person name="Lobo-da-Cunha A."/>
            <person name="Jogler C."/>
            <person name="Lage O.M."/>
        </authorList>
    </citation>
    <scope>NUCLEOTIDE SEQUENCE [LARGE SCALE GENOMIC DNA]</scope>
    <source>
        <strain evidence="2 3">LzC2</strain>
    </source>
</reference>
<feature type="region of interest" description="Disordered" evidence="1">
    <location>
        <begin position="1"/>
        <end position="20"/>
    </location>
</feature>
<dbReference type="NCBIfam" id="TIGR03696">
    <property type="entry name" value="Rhs_assc_core"/>
    <property type="match status" value="1"/>
</dbReference>
<accession>A0ABX1VDT0</accession>
<dbReference type="PANTHER" id="PTHR32305">
    <property type="match status" value="1"/>
</dbReference>
<proteinExistence type="predicted"/>
<protein>
    <recommendedName>
        <fullName evidence="4">RHS repeat-associated core domain-containing protein</fullName>
    </recommendedName>
</protein>